<dbReference type="CDD" id="cd12870">
    <property type="entry name" value="MqsA"/>
    <property type="match status" value="1"/>
</dbReference>
<protein>
    <submittedName>
        <fullName evidence="1">Uncharacterized protein, YokU family</fullName>
    </submittedName>
</protein>
<dbReference type="InterPro" id="IPR022451">
    <property type="entry name" value="CHP03829_YokU"/>
</dbReference>
<organism evidence="1 2">
    <name type="scientific">Mesobacillus persicus</name>
    <dbReference type="NCBI Taxonomy" id="930146"/>
    <lineage>
        <taxon>Bacteria</taxon>
        <taxon>Bacillati</taxon>
        <taxon>Bacillota</taxon>
        <taxon>Bacilli</taxon>
        <taxon>Bacillales</taxon>
        <taxon>Bacillaceae</taxon>
        <taxon>Mesobacillus</taxon>
    </lineage>
</organism>
<dbReference type="Pfam" id="PF14122">
    <property type="entry name" value="YokU"/>
    <property type="match status" value="1"/>
</dbReference>
<evidence type="ECO:0000313" key="1">
    <source>
        <dbReference type="EMBL" id="SEM81088.1"/>
    </source>
</evidence>
<dbReference type="EMBL" id="FOBW01000006">
    <property type="protein sequence ID" value="SEM81088.1"/>
    <property type="molecule type" value="Genomic_DNA"/>
</dbReference>
<accession>A0A1H8BGK3</accession>
<dbReference type="AlphaFoldDB" id="A0A1H8BGK3"/>
<dbReference type="NCBIfam" id="TIGR03831">
    <property type="entry name" value="YgiT_finger"/>
    <property type="match status" value="1"/>
</dbReference>
<keyword evidence="2" id="KW-1185">Reference proteome</keyword>
<dbReference type="InterPro" id="IPR022453">
    <property type="entry name" value="Znf_MqsA-type"/>
</dbReference>
<dbReference type="NCBIfam" id="TIGR03829">
    <property type="entry name" value="YokU_near_AblA"/>
    <property type="match status" value="1"/>
</dbReference>
<proteinExistence type="predicted"/>
<name>A0A1H8BGK3_9BACI</name>
<sequence length="116" mass="13470">MLFRKTILRKLRNQMSKRVELDVHCEWCSSSAKQGESTVYWELPDGTRAIEITDVPSVICSTCGMVYAGDDVTKEIEDQLLLVDTNKINKTIKYVDLLELPRLLKRNYFDFSTYNN</sequence>
<reference evidence="2" key="1">
    <citation type="submission" date="2016-10" db="EMBL/GenBank/DDBJ databases">
        <authorList>
            <person name="Varghese N."/>
            <person name="Submissions S."/>
        </authorList>
    </citation>
    <scope>NUCLEOTIDE SEQUENCE [LARGE SCALE GENOMIC DNA]</scope>
    <source>
        <strain evidence="2">B48,IBRC-M 10115,DSM 25386,CECT 8001</strain>
    </source>
</reference>
<evidence type="ECO:0000313" key="2">
    <source>
        <dbReference type="Proteomes" id="UP000198553"/>
    </source>
</evidence>
<dbReference type="Proteomes" id="UP000198553">
    <property type="component" value="Unassembled WGS sequence"/>
</dbReference>
<dbReference type="STRING" id="930146.SAMN05192533_1067"/>
<gene>
    <name evidence="1" type="ORF">SAMN05192533_1067</name>
</gene>